<gene>
    <name evidence="1" type="ORF">NCTC12204_02077</name>
</gene>
<name>A0A7Z9DIG3_ENTHR</name>
<evidence type="ECO:0000313" key="2">
    <source>
        <dbReference type="Proteomes" id="UP000352698"/>
    </source>
</evidence>
<sequence>MKRTLFYLDRDSYVCYLLEKIKEIDEKRSIEHHLLVEGANRKSIETVSQIKKMDFLPIFKDKTQQEIVNEATQYCQSLLNVFNSAIGKKTITNYLVLHDLSPELTKEIVEGLVFKGTVNKHGFFKKIEKKKQLHKKYNETLVKYGTNEGIKAIENQLILNELPRSEYNKISATIGEFLFPTWENSRYSKQITLTAKRCNVFLEDFGETEGLLAVQYYLLLQNTSADRAKDILNEVQLPKTINQKEYKDLLVATLYYNNMGATEVENRLVLQGVDRKFFNQIGEILNISLLPSLKDEPLSKEDKITKAVKYCQSFLNYWYPNKVNGVKSVNNYLMLEDFPPAINIEVIERIKDSMNDEDRKNFHFCLTRYRKYSQFVRELGSEMGRKKFENYFILTYPSLQQLHQINEYIDQSIFPMIDMTKRGAISTLVNRCNSFLEDLGPKRGFVAIQKYLLLQNTAPKYVDKIFRDLRFPKTINKFYLQKQFEEVYKCQSMLIGSQGTFGKKQCEEYLISQGMNRTQIDQLSKILNVTLLPSLKMKSSQKLIDEVVQRCERFEPLATRNYLVLQELPPDILEEIFTKIPSKVNVVLDNSYLTIKEEVRLVKECQASFNKLGLIEWKKSSENDLALRGANQELVTLINNHVNEELFPKTGRLSGQLNRCHSFLKDLGNEKGMKAIVHFLLFTERPLKETLHVIDAFDFSLPVSSDALKVSIIEKYCDHIVQKKDDWLWQRKEIENTLISIGASRRISNRLSDRYEIPLFPPIFDGKLSADEINKGKRDIRKRCDQLIKENRSKGGHIHALVNYFFLQKMPVKIAKETIKKLKLETITKDEVKRVVLANYYTYLGEKKPLAEHLKLAKRYLRTLNCFREQESQIKYDRQFR</sequence>
<evidence type="ECO:0000313" key="1">
    <source>
        <dbReference type="EMBL" id="VTQ67130.1"/>
    </source>
</evidence>
<dbReference type="RefSeq" id="WP_010738024.1">
    <property type="nucleotide sequence ID" value="NZ_CABEEP010000001.1"/>
</dbReference>
<accession>A0A7Z9DIG3</accession>
<dbReference type="EMBL" id="CABEEP010000001">
    <property type="protein sequence ID" value="VTQ67130.1"/>
    <property type="molecule type" value="Genomic_DNA"/>
</dbReference>
<organism evidence="1 2">
    <name type="scientific">Enterococcus hirae</name>
    <dbReference type="NCBI Taxonomy" id="1354"/>
    <lineage>
        <taxon>Bacteria</taxon>
        <taxon>Bacillati</taxon>
        <taxon>Bacillota</taxon>
        <taxon>Bacilli</taxon>
        <taxon>Lactobacillales</taxon>
        <taxon>Enterococcaceae</taxon>
        <taxon>Enterococcus</taxon>
    </lineage>
</organism>
<comment type="caution">
    <text evidence="1">The sequence shown here is derived from an EMBL/GenBank/DDBJ whole genome shotgun (WGS) entry which is preliminary data.</text>
</comment>
<reference evidence="1 2" key="1">
    <citation type="submission" date="2019-05" db="EMBL/GenBank/DDBJ databases">
        <authorList>
            <consortium name="Pathogen Informatics"/>
        </authorList>
    </citation>
    <scope>NUCLEOTIDE SEQUENCE [LARGE SCALE GENOMIC DNA]</scope>
    <source>
        <strain evidence="1 2">NCTC12204</strain>
    </source>
</reference>
<proteinExistence type="predicted"/>
<protein>
    <submittedName>
        <fullName evidence="1">Uncharacterized protein</fullName>
    </submittedName>
</protein>
<dbReference type="Proteomes" id="UP000352698">
    <property type="component" value="Unassembled WGS sequence"/>
</dbReference>
<dbReference type="AlphaFoldDB" id="A0A7Z9DIG3"/>